<organism evidence="2 3">
    <name type="scientific">Solanum tuberosum</name>
    <name type="common">Potato</name>
    <dbReference type="NCBI Taxonomy" id="4113"/>
    <lineage>
        <taxon>Eukaryota</taxon>
        <taxon>Viridiplantae</taxon>
        <taxon>Streptophyta</taxon>
        <taxon>Embryophyta</taxon>
        <taxon>Tracheophyta</taxon>
        <taxon>Spermatophyta</taxon>
        <taxon>Magnoliopsida</taxon>
        <taxon>eudicotyledons</taxon>
        <taxon>Gunneridae</taxon>
        <taxon>Pentapetalae</taxon>
        <taxon>asterids</taxon>
        <taxon>lamiids</taxon>
        <taxon>Solanales</taxon>
        <taxon>Solanaceae</taxon>
        <taxon>Solanoideae</taxon>
        <taxon>Solaneae</taxon>
        <taxon>Solanum</taxon>
    </lineage>
</organism>
<dbReference type="PANTHER" id="PTHR47723:SF24">
    <property type="entry name" value="RNASE H TYPE-1 DOMAIN-CONTAINING PROTEIN"/>
    <property type="match status" value="1"/>
</dbReference>
<accession>A0ABQ7UAA9</accession>
<dbReference type="PROSITE" id="PS50879">
    <property type="entry name" value="RNASE_H_1"/>
    <property type="match status" value="1"/>
</dbReference>
<evidence type="ECO:0000259" key="1">
    <source>
        <dbReference type="PROSITE" id="PS50879"/>
    </source>
</evidence>
<dbReference type="InterPro" id="IPR012337">
    <property type="entry name" value="RNaseH-like_sf"/>
</dbReference>
<gene>
    <name evidence="2" type="ORF">KY290_031274</name>
</gene>
<dbReference type="InterPro" id="IPR036397">
    <property type="entry name" value="RNaseH_sf"/>
</dbReference>
<evidence type="ECO:0000313" key="2">
    <source>
        <dbReference type="EMBL" id="KAH0743281.1"/>
    </source>
</evidence>
<feature type="domain" description="RNase H type-1" evidence="1">
    <location>
        <begin position="52"/>
        <end position="106"/>
    </location>
</feature>
<reference evidence="2 3" key="1">
    <citation type="journal article" date="2021" name="bioRxiv">
        <title>Chromosome-scale and haplotype-resolved genome assembly of a tetraploid potato cultivar.</title>
        <authorList>
            <person name="Sun H."/>
            <person name="Jiao W.-B."/>
            <person name="Krause K."/>
            <person name="Campoy J.A."/>
            <person name="Goel M."/>
            <person name="Folz-Donahue K."/>
            <person name="Kukat C."/>
            <person name="Huettel B."/>
            <person name="Schneeberger K."/>
        </authorList>
    </citation>
    <scope>NUCLEOTIDE SEQUENCE [LARGE SCALE GENOMIC DNA]</scope>
    <source>
        <strain evidence="2">SolTubOtavaFocal</strain>
        <tissue evidence="2">Leaves</tissue>
    </source>
</reference>
<dbReference type="Gene3D" id="3.30.420.10">
    <property type="entry name" value="Ribonuclease H-like superfamily/Ribonuclease H"/>
    <property type="match status" value="1"/>
</dbReference>
<dbReference type="Proteomes" id="UP000826656">
    <property type="component" value="Unassembled WGS sequence"/>
</dbReference>
<dbReference type="CDD" id="cd06222">
    <property type="entry name" value="RNase_H_like"/>
    <property type="match status" value="1"/>
</dbReference>
<dbReference type="EMBL" id="JAIVGD010000023">
    <property type="protein sequence ID" value="KAH0743281.1"/>
    <property type="molecule type" value="Genomic_DNA"/>
</dbReference>
<dbReference type="InterPro" id="IPR002156">
    <property type="entry name" value="RNaseH_domain"/>
</dbReference>
<keyword evidence="3" id="KW-1185">Reference proteome</keyword>
<dbReference type="PANTHER" id="PTHR47723">
    <property type="entry name" value="OS05G0353850 PROTEIN"/>
    <property type="match status" value="1"/>
</dbReference>
<dbReference type="InterPro" id="IPR044730">
    <property type="entry name" value="RNase_H-like_dom_plant"/>
</dbReference>
<dbReference type="InterPro" id="IPR053151">
    <property type="entry name" value="RNase_H-like"/>
</dbReference>
<dbReference type="Pfam" id="PF13456">
    <property type="entry name" value="RVT_3"/>
    <property type="match status" value="1"/>
</dbReference>
<name>A0ABQ7UAA9_SOLTU</name>
<protein>
    <recommendedName>
        <fullName evidence="1">RNase H type-1 domain-containing protein</fullName>
    </recommendedName>
</protein>
<comment type="caution">
    <text evidence="2">The sequence shown here is derived from an EMBL/GenBank/DDBJ whole genome shotgun (WGS) entry which is preliminary data.</text>
</comment>
<evidence type="ECO:0000313" key="3">
    <source>
        <dbReference type="Proteomes" id="UP000826656"/>
    </source>
</evidence>
<sequence length="106" mass="12309">MVTMTSEVVRQMVKFQFPWIKNLKWSWQEVIIRIHNYRPKLHYLRVTWRPPEEHQVKCNTDGACQGNPGQSSFGFCIRDSRGDLIYAKAKGIGIVTNMEAETIAIL</sequence>
<proteinExistence type="predicted"/>
<dbReference type="SUPFAM" id="SSF53098">
    <property type="entry name" value="Ribonuclease H-like"/>
    <property type="match status" value="1"/>
</dbReference>